<dbReference type="InterPro" id="IPR050583">
    <property type="entry name" value="Mycobacterial_A85_antigen"/>
</dbReference>
<dbReference type="SUPFAM" id="SSF81296">
    <property type="entry name" value="E set domains"/>
    <property type="match status" value="1"/>
</dbReference>
<name>A0A1D8ATM7_9BACT</name>
<dbReference type="RefSeq" id="WP_069961509.1">
    <property type="nucleotide sequence ID" value="NZ_CP016094.1"/>
</dbReference>
<dbReference type="STRING" id="1838286.Verru16b_01298"/>
<feature type="signal peptide" evidence="1">
    <location>
        <begin position="1"/>
        <end position="23"/>
    </location>
</feature>
<keyword evidence="2" id="KW-0858">Xylan degradation</keyword>
<dbReference type="OrthoDB" id="9803578at2"/>
<dbReference type="Gene3D" id="2.60.40.10">
    <property type="entry name" value="Immunoglobulins"/>
    <property type="match status" value="1"/>
</dbReference>
<keyword evidence="3" id="KW-1185">Reference proteome</keyword>
<dbReference type="InterPro" id="IPR014756">
    <property type="entry name" value="Ig_E-set"/>
</dbReference>
<dbReference type="PANTHER" id="PTHR48098:SF1">
    <property type="entry name" value="DIACYLGLYCEROL ACYLTRANSFERASE_MYCOLYLTRANSFERASE AG85A"/>
    <property type="match status" value="1"/>
</dbReference>
<sequence length="394" mass="44047">MRPRFLLAVGCLLLPLLTRAQQANVNLDYNPQQNTENLIPFSAPLNSPEVHADRTVTFRVKAPEAEKVELNGAVLAAVGRNWGETLPFAKGADGIWTLTMGPLRPDIYAYLIRIDGVQVADPSNTQAAFTGMPPYSQLIVHGDGPAYYDARPVPHGSITRHIYHSDVTQGERDLYVYTPPGYDRTKTYPVLYLVGGSGELPHNWIHDGRVNFIMDNLLAEGKAVPMVIVIPNNQVVHRNHPQHAELTFKKFEAELRQHVLPLVEREYSVRRDPRGRALSGLSMGGRHTMYAGFNSLDLFANFGVLSAGDPDSERTLATFLNDPAVNTKIDYLFVGLGALESTGRLGERSEALRQALVKHGIQHEYYVGGHGGHDWATWRHLLHERFLPKLWRKE</sequence>
<dbReference type="CDD" id="cd11294">
    <property type="entry name" value="E_set_Esterase_like_N"/>
    <property type="match status" value="1"/>
</dbReference>
<keyword evidence="2" id="KW-0326">Glycosidase</keyword>
<protein>
    <submittedName>
        <fullName evidence="2">Endo-1,4-beta-xylanase/feruloyl esterase</fullName>
    </submittedName>
</protein>
<dbReference type="PANTHER" id="PTHR48098">
    <property type="entry name" value="ENTEROCHELIN ESTERASE-RELATED"/>
    <property type="match status" value="1"/>
</dbReference>
<dbReference type="InterPro" id="IPR029058">
    <property type="entry name" value="AB_hydrolase_fold"/>
</dbReference>
<organism evidence="2 3">
    <name type="scientific">Lacunisphaera limnophila</name>
    <dbReference type="NCBI Taxonomy" id="1838286"/>
    <lineage>
        <taxon>Bacteria</taxon>
        <taxon>Pseudomonadati</taxon>
        <taxon>Verrucomicrobiota</taxon>
        <taxon>Opitutia</taxon>
        <taxon>Opitutales</taxon>
        <taxon>Opitutaceae</taxon>
        <taxon>Lacunisphaera</taxon>
    </lineage>
</organism>
<evidence type="ECO:0000313" key="3">
    <source>
        <dbReference type="Proteomes" id="UP000095228"/>
    </source>
</evidence>
<feature type="chain" id="PRO_5009105223" evidence="1">
    <location>
        <begin position="24"/>
        <end position="394"/>
    </location>
</feature>
<dbReference type="InterPro" id="IPR013783">
    <property type="entry name" value="Ig-like_fold"/>
</dbReference>
<dbReference type="Gene3D" id="3.40.50.1820">
    <property type="entry name" value="alpha/beta hydrolase"/>
    <property type="match status" value="1"/>
</dbReference>
<keyword evidence="2" id="KW-0624">Polysaccharide degradation</keyword>
<dbReference type="SUPFAM" id="SSF53474">
    <property type="entry name" value="alpha/beta-Hydrolases"/>
    <property type="match status" value="1"/>
</dbReference>
<dbReference type="Proteomes" id="UP000095228">
    <property type="component" value="Chromosome"/>
</dbReference>
<accession>A0A1D8ATM7</accession>
<dbReference type="AlphaFoldDB" id="A0A1D8ATM7"/>
<dbReference type="GO" id="GO:0016747">
    <property type="term" value="F:acyltransferase activity, transferring groups other than amino-acyl groups"/>
    <property type="evidence" value="ECO:0007669"/>
    <property type="project" value="TreeGrafter"/>
</dbReference>
<reference evidence="2 3" key="1">
    <citation type="submission" date="2016-06" db="EMBL/GenBank/DDBJ databases">
        <title>Three novel species with peptidoglycan cell walls form the new genus Lacunisphaera gen. nov. in the family Opitutaceae of the verrucomicrobial subdivision 4.</title>
        <authorList>
            <person name="Rast P."/>
            <person name="Gloeckner I."/>
            <person name="Jogler M."/>
            <person name="Boedeker C."/>
            <person name="Jeske O."/>
            <person name="Wiegand S."/>
            <person name="Reinhardt R."/>
            <person name="Schumann P."/>
            <person name="Rohde M."/>
            <person name="Spring S."/>
            <person name="Gloeckner F.O."/>
            <person name="Jogler C."/>
        </authorList>
    </citation>
    <scope>NUCLEOTIDE SEQUENCE [LARGE SCALE GENOMIC DNA]</scope>
    <source>
        <strain evidence="2 3">IG16b</strain>
    </source>
</reference>
<dbReference type="Pfam" id="PF00756">
    <property type="entry name" value="Esterase"/>
    <property type="match status" value="1"/>
</dbReference>
<keyword evidence="1" id="KW-0732">Signal</keyword>
<gene>
    <name evidence="2" type="ORF">Verru16b_01298</name>
</gene>
<evidence type="ECO:0000256" key="1">
    <source>
        <dbReference type="SAM" id="SignalP"/>
    </source>
</evidence>
<proteinExistence type="predicted"/>
<dbReference type="EMBL" id="CP016094">
    <property type="protein sequence ID" value="AOS44237.1"/>
    <property type="molecule type" value="Genomic_DNA"/>
</dbReference>
<evidence type="ECO:0000313" key="2">
    <source>
        <dbReference type="EMBL" id="AOS44237.1"/>
    </source>
</evidence>
<keyword evidence="2" id="KW-0119">Carbohydrate metabolism</keyword>
<dbReference type="InterPro" id="IPR000801">
    <property type="entry name" value="Esterase-like"/>
</dbReference>
<keyword evidence="2" id="KW-0378">Hydrolase</keyword>
<dbReference type="KEGG" id="obg:Verru16b_01298"/>
<dbReference type="GO" id="GO:0016798">
    <property type="term" value="F:hydrolase activity, acting on glycosyl bonds"/>
    <property type="evidence" value="ECO:0007669"/>
    <property type="project" value="UniProtKB-KW"/>
</dbReference>
<dbReference type="GO" id="GO:0045493">
    <property type="term" value="P:xylan catabolic process"/>
    <property type="evidence" value="ECO:0007669"/>
    <property type="project" value="UniProtKB-KW"/>
</dbReference>